<organism evidence="8 9">
    <name type="scientific">Blastopirellula marina</name>
    <dbReference type="NCBI Taxonomy" id="124"/>
    <lineage>
        <taxon>Bacteria</taxon>
        <taxon>Pseudomonadati</taxon>
        <taxon>Planctomycetota</taxon>
        <taxon>Planctomycetia</taxon>
        <taxon>Pirellulales</taxon>
        <taxon>Pirellulaceae</taxon>
        <taxon>Blastopirellula</taxon>
    </lineage>
</organism>
<feature type="domain" description="Cytochrome c" evidence="7">
    <location>
        <begin position="303"/>
        <end position="424"/>
    </location>
</feature>
<dbReference type="GO" id="GO:0020037">
    <property type="term" value="F:heme binding"/>
    <property type="evidence" value="ECO:0007669"/>
    <property type="project" value="InterPro"/>
</dbReference>
<evidence type="ECO:0000256" key="2">
    <source>
        <dbReference type="ARBA" id="ARBA00022617"/>
    </source>
</evidence>
<protein>
    <recommendedName>
        <fullName evidence="7">Cytochrome c domain-containing protein</fullName>
    </recommendedName>
</protein>
<reference evidence="8 9" key="1">
    <citation type="submission" date="2018-02" db="EMBL/GenBank/DDBJ databases">
        <title>Comparative genomes isolates from brazilian mangrove.</title>
        <authorList>
            <person name="Araujo J.E."/>
            <person name="Taketani R.G."/>
            <person name="Silva M.C.P."/>
            <person name="Loureco M.V."/>
            <person name="Andreote F.D."/>
        </authorList>
    </citation>
    <scope>NUCLEOTIDE SEQUENCE [LARGE SCALE GENOMIC DNA]</scope>
    <source>
        <strain evidence="8 9">Nap-Phe MGV</strain>
    </source>
</reference>
<evidence type="ECO:0000256" key="4">
    <source>
        <dbReference type="ARBA" id="ARBA00022982"/>
    </source>
</evidence>
<sequence>MMRQKTTSMSAEDCRDPGRGGWSRWLLAALGAVATVGCYSPAAKFELNKIAIHKRELENEATFSQQYQLTPIAKILADQFGTPDEPKLPNVPGIEDFLDLEKLKMAAGPYGSDKDGKQRGLYRQHCVHCHGINGDGAGPTAAFLNPYPRDYRPGKFKFKSTASGLPPTHQDLKRIIEDGAAGTAMPSFKLLSEDEIEALTQYVKYLSLRGEAELYMIEAQFGDLYPAVMKPADKRNEEEQKYVAELSPEEIEEEKAEFLEEVEFFESEENIVDEVIGPIVDKWLDAEEEVTVIEPKPEMDIHESIEKGRELFFSSKTGCAGCHGESALGDGQTAEADFYDDWTRFYYDPSDPSTLEGYLALGALEPRKLRPRNLRQGVFRGGRRPIDIFWRIRNGIDGAKMPAAPPIVTDEEIWHLVDFVRMGLPYDPLSENEPHQPENLRERN</sequence>
<evidence type="ECO:0000256" key="5">
    <source>
        <dbReference type="ARBA" id="ARBA00023004"/>
    </source>
</evidence>
<dbReference type="InterPro" id="IPR009056">
    <property type="entry name" value="Cyt_c-like_dom"/>
</dbReference>
<evidence type="ECO:0000256" key="3">
    <source>
        <dbReference type="ARBA" id="ARBA00022723"/>
    </source>
</evidence>
<dbReference type="AlphaFoldDB" id="A0A2S8GEX9"/>
<dbReference type="GO" id="GO:0046872">
    <property type="term" value="F:metal ion binding"/>
    <property type="evidence" value="ECO:0007669"/>
    <property type="project" value="UniProtKB-KW"/>
</dbReference>
<accession>A0A2S8GEX9</accession>
<evidence type="ECO:0000313" key="9">
    <source>
        <dbReference type="Proteomes" id="UP000237819"/>
    </source>
</evidence>
<dbReference type="GO" id="GO:0009055">
    <property type="term" value="F:electron transfer activity"/>
    <property type="evidence" value="ECO:0007669"/>
    <property type="project" value="InterPro"/>
</dbReference>
<keyword evidence="3 6" id="KW-0479">Metal-binding</keyword>
<evidence type="ECO:0000256" key="6">
    <source>
        <dbReference type="PROSITE-ProRule" id="PRU00433"/>
    </source>
</evidence>
<dbReference type="SUPFAM" id="SSF46626">
    <property type="entry name" value="Cytochrome c"/>
    <property type="match status" value="2"/>
</dbReference>
<comment type="caution">
    <text evidence="8">The sequence shown here is derived from an EMBL/GenBank/DDBJ whole genome shotgun (WGS) entry which is preliminary data.</text>
</comment>
<evidence type="ECO:0000259" key="7">
    <source>
        <dbReference type="PROSITE" id="PS51007"/>
    </source>
</evidence>
<keyword evidence="1" id="KW-0813">Transport</keyword>
<dbReference type="PROSITE" id="PS51007">
    <property type="entry name" value="CYTC"/>
    <property type="match status" value="2"/>
</dbReference>
<dbReference type="Proteomes" id="UP000237819">
    <property type="component" value="Unassembled WGS sequence"/>
</dbReference>
<keyword evidence="2 6" id="KW-0349">Heme</keyword>
<gene>
    <name evidence="8" type="ORF">C5Y93_25200</name>
</gene>
<dbReference type="PANTHER" id="PTHR37823">
    <property type="entry name" value="CYTOCHROME C-553-LIKE"/>
    <property type="match status" value="1"/>
</dbReference>
<proteinExistence type="predicted"/>
<keyword evidence="5 6" id="KW-0408">Iron</keyword>
<dbReference type="InterPro" id="IPR036909">
    <property type="entry name" value="Cyt_c-like_dom_sf"/>
</dbReference>
<evidence type="ECO:0000256" key="1">
    <source>
        <dbReference type="ARBA" id="ARBA00022448"/>
    </source>
</evidence>
<evidence type="ECO:0000313" key="8">
    <source>
        <dbReference type="EMBL" id="PQO43016.1"/>
    </source>
</evidence>
<dbReference type="Pfam" id="PF13442">
    <property type="entry name" value="Cytochrome_CBB3"/>
    <property type="match status" value="2"/>
</dbReference>
<dbReference type="EMBL" id="PUHZ01000024">
    <property type="protein sequence ID" value="PQO43016.1"/>
    <property type="molecule type" value="Genomic_DNA"/>
</dbReference>
<keyword evidence="4" id="KW-0249">Electron transport</keyword>
<dbReference type="InterPro" id="IPR051811">
    <property type="entry name" value="Cytochrome_c550/c551-like"/>
</dbReference>
<dbReference type="Gene3D" id="1.10.760.10">
    <property type="entry name" value="Cytochrome c-like domain"/>
    <property type="match status" value="2"/>
</dbReference>
<feature type="domain" description="Cytochrome c" evidence="7">
    <location>
        <begin position="111"/>
        <end position="207"/>
    </location>
</feature>
<name>A0A2S8GEX9_9BACT</name>